<keyword evidence="6 7" id="KW-0472">Membrane</keyword>
<evidence type="ECO:0000256" key="6">
    <source>
        <dbReference type="ARBA" id="ARBA00023136"/>
    </source>
</evidence>
<reference evidence="10" key="1">
    <citation type="submission" date="2018-09" db="EMBL/GenBank/DDBJ databases">
        <authorList>
            <person name="Zhu H."/>
        </authorList>
    </citation>
    <scope>NUCLEOTIDE SEQUENCE [LARGE SCALE GENOMIC DNA]</scope>
    <source>
        <strain evidence="10">K2R23-3</strain>
    </source>
</reference>
<evidence type="ECO:0000256" key="4">
    <source>
        <dbReference type="ARBA" id="ARBA00022692"/>
    </source>
</evidence>
<proteinExistence type="inferred from homology"/>
<keyword evidence="5 7" id="KW-1133">Transmembrane helix</keyword>
<dbReference type="GO" id="GO:0005886">
    <property type="term" value="C:plasma membrane"/>
    <property type="evidence" value="ECO:0007669"/>
    <property type="project" value="UniProtKB-SubCell"/>
</dbReference>
<dbReference type="InterPro" id="IPR023090">
    <property type="entry name" value="UPF0702_alpha/beta_dom_sf"/>
</dbReference>
<dbReference type="OrthoDB" id="1682423at2"/>
<feature type="transmembrane region" description="Helical" evidence="7">
    <location>
        <begin position="6"/>
        <end position="22"/>
    </location>
</feature>
<feature type="domain" description="YetF C-terminal" evidence="8">
    <location>
        <begin position="81"/>
        <end position="198"/>
    </location>
</feature>
<keyword evidence="4 7" id="KW-0812">Transmembrane</keyword>
<dbReference type="Proteomes" id="UP000265725">
    <property type="component" value="Chromosome"/>
</dbReference>
<evidence type="ECO:0000259" key="8">
    <source>
        <dbReference type="Pfam" id="PF04239"/>
    </source>
</evidence>
<evidence type="ECO:0000256" key="3">
    <source>
        <dbReference type="ARBA" id="ARBA00022475"/>
    </source>
</evidence>
<dbReference type="KEGG" id="paek:D3873_07410"/>
<comment type="subcellular location">
    <subcellularLocation>
        <location evidence="1">Cell membrane</location>
        <topology evidence="1">Multi-pass membrane protein</topology>
    </subcellularLocation>
</comment>
<feature type="transmembrane region" description="Helical" evidence="7">
    <location>
        <begin position="34"/>
        <end position="52"/>
    </location>
</feature>
<evidence type="ECO:0000256" key="1">
    <source>
        <dbReference type="ARBA" id="ARBA00004651"/>
    </source>
</evidence>
<dbReference type="InterPro" id="IPR007353">
    <property type="entry name" value="DUF421"/>
</dbReference>
<comment type="similarity">
    <text evidence="2">Belongs to the UPF0702 family.</text>
</comment>
<dbReference type="PANTHER" id="PTHR34582">
    <property type="entry name" value="UPF0702 TRANSMEMBRANE PROTEIN YCAP"/>
    <property type="match status" value="1"/>
</dbReference>
<dbReference type="Pfam" id="PF04239">
    <property type="entry name" value="DUF421"/>
    <property type="match status" value="1"/>
</dbReference>
<keyword evidence="10" id="KW-1185">Reference proteome</keyword>
<feature type="transmembrane region" description="Helical" evidence="7">
    <location>
        <begin position="58"/>
        <end position="79"/>
    </location>
</feature>
<accession>A0A385YUY5</accession>
<gene>
    <name evidence="9" type="ORF">D3873_07410</name>
</gene>
<keyword evidence="3" id="KW-1003">Cell membrane</keyword>
<evidence type="ECO:0000313" key="9">
    <source>
        <dbReference type="EMBL" id="AYC29727.1"/>
    </source>
</evidence>
<evidence type="ECO:0000256" key="2">
    <source>
        <dbReference type="ARBA" id="ARBA00006448"/>
    </source>
</evidence>
<organism evidence="9 10">
    <name type="scientific">Paenisporosarcina cavernae</name>
    <dbReference type="NCBI Taxonomy" id="2320858"/>
    <lineage>
        <taxon>Bacteria</taxon>
        <taxon>Bacillati</taxon>
        <taxon>Bacillota</taxon>
        <taxon>Bacilli</taxon>
        <taxon>Bacillales</taxon>
        <taxon>Caryophanaceae</taxon>
        <taxon>Paenisporosarcina</taxon>
    </lineage>
</organism>
<evidence type="ECO:0000256" key="7">
    <source>
        <dbReference type="SAM" id="Phobius"/>
    </source>
</evidence>
<dbReference type="RefSeq" id="WP_119883465.1">
    <property type="nucleotide sequence ID" value="NZ_CP032418.1"/>
</dbReference>
<name>A0A385YUY5_9BACL</name>
<dbReference type="AlphaFoldDB" id="A0A385YUY5"/>
<protein>
    <submittedName>
        <fullName evidence="9">DUF421 domain-containing protein</fullName>
    </submittedName>
</protein>
<dbReference type="PANTHER" id="PTHR34582:SF6">
    <property type="entry name" value="UPF0702 TRANSMEMBRANE PROTEIN YCAP"/>
    <property type="match status" value="1"/>
</dbReference>
<dbReference type="EMBL" id="CP032418">
    <property type="protein sequence ID" value="AYC29727.1"/>
    <property type="molecule type" value="Genomic_DNA"/>
</dbReference>
<dbReference type="Gene3D" id="3.30.240.20">
    <property type="entry name" value="bsu07140 like domains"/>
    <property type="match status" value="2"/>
</dbReference>
<evidence type="ECO:0000256" key="5">
    <source>
        <dbReference type="ARBA" id="ARBA00022989"/>
    </source>
</evidence>
<evidence type="ECO:0000313" key="10">
    <source>
        <dbReference type="Proteomes" id="UP000265725"/>
    </source>
</evidence>
<sequence>MELYLTIVWRTFFLYALVYIILRWMGKREVGELSMIDLVIFVMIAEVASFAIDDVKRPILVAVLPMVMLLIIQRTLAFIGMKNKKIRDLLDGDPSLIIRDGILMQKEMHKQRYNLDDLFQQLREKQVGSISEVAYAYLESSGNLSIFKKGESLLHLPLIVDGEIQQNHLKAMQKTTEWLQQFLDQHQVEANDIFFAVYEEPEFIFQLKEDSF</sequence>